<dbReference type="EMBL" id="SGIS01000025">
    <property type="protein sequence ID" value="RZF63532.1"/>
    <property type="molecule type" value="Genomic_DNA"/>
</dbReference>
<comment type="caution">
    <text evidence="2">The sequence shown here is derived from an EMBL/GenBank/DDBJ whole genome shotgun (WGS) entry which is preliminary data.</text>
</comment>
<evidence type="ECO:0000313" key="3">
    <source>
        <dbReference type="Proteomes" id="UP000292085"/>
    </source>
</evidence>
<feature type="region of interest" description="Disordered" evidence="1">
    <location>
        <begin position="299"/>
        <end position="322"/>
    </location>
</feature>
<reference evidence="2 3" key="1">
    <citation type="submission" date="2019-02" db="EMBL/GenBank/DDBJ databases">
        <authorList>
            <person name="Li Y."/>
        </authorList>
    </citation>
    <scope>NUCLEOTIDE SEQUENCE [LARGE SCALE GENOMIC DNA]</scope>
    <source>
        <strain evidence="2 3">3-7</strain>
    </source>
</reference>
<gene>
    <name evidence="2" type="ORF">EWE75_15730</name>
</gene>
<accession>A0A4Q6Y052</accession>
<proteinExistence type="predicted"/>
<dbReference type="AlphaFoldDB" id="A0A4Q6Y052"/>
<organism evidence="2 3">
    <name type="scientific">Sphingomonas populi</name>
    <dbReference type="NCBI Taxonomy" id="2484750"/>
    <lineage>
        <taxon>Bacteria</taxon>
        <taxon>Pseudomonadati</taxon>
        <taxon>Pseudomonadota</taxon>
        <taxon>Alphaproteobacteria</taxon>
        <taxon>Sphingomonadales</taxon>
        <taxon>Sphingomonadaceae</taxon>
        <taxon>Sphingomonas</taxon>
    </lineage>
</organism>
<dbReference type="Proteomes" id="UP000292085">
    <property type="component" value="Unassembled WGS sequence"/>
</dbReference>
<protein>
    <submittedName>
        <fullName evidence="2">Uncharacterized protein</fullName>
    </submittedName>
</protein>
<evidence type="ECO:0000313" key="2">
    <source>
        <dbReference type="EMBL" id="RZF63532.1"/>
    </source>
</evidence>
<sequence length="322" mass="34587">MDSATSAHLSETLLLLGRLDGRLQHSPAADIFLARARLAGAVALSGLAGVPIKVQDLQDWISGRSPPPRASEGLNDPISVAAVFHFAISIDEDSRDPLMRATLNVLRTVLDDRAEAEAYAQDDLAHFGLCWRRVREAADQRYPSAGLEAIAERVFELAALTEAEADDGIKVVTVDGRSLNLPPRARDRNWVVAAVLPRMLHRAGLTTRVIPSLILLPKFLPSMPAELVDDMVVMLRKAVDDALRDLDTIERSAAAIEIASVATKRSKAPILARLKLAYPGLKPAAVSRLLGVTPQGARKLLATSPPTGQPRHSARAGAASSR</sequence>
<evidence type="ECO:0000256" key="1">
    <source>
        <dbReference type="SAM" id="MobiDB-lite"/>
    </source>
</evidence>
<dbReference type="OrthoDB" id="7399747at2"/>
<name>A0A4Q6Y052_9SPHN</name>
<keyword evidence="3" id="KW-1185">Reference proteome</keyword>